<sequence length="103" mass="11728">MRAQILEVLQAECIANELEKELETRRGELAELTAENEELSKKQAEIDAVLSQYTQSEIEEARALLDEYNTVKEREKNLKASSKAQLTSLINEIQSLEEMSEEA</sequence>
<keyword evidence="1" id="KW-0175">Coiled coil</keyword>
<dbReference type="AlphaFoldDB" id="A0A0B1S9F2"/>
<gene>
    <name evidence="2" type="ORF">OESDEN_18759</name>
</gene>
<dbReference type="OrthoDB" id="5848034at2759"/>
<feature type="non-terminal residue" evidence="2">
    <location>
        <position position="103"/>
    </location>
</feature>
<reference evidence="2 3" key="1">
    <citation type="submission" date="2014-03" db="EMBL/GenBank/DDBJ databases">
        <title>Draft genome of the hookworm Oesophagostomum dentatum.</title>
        <authorList>
            <person name="Mitreva M."/>
        </authorList>
    </citation>
    <scope>NUCLEOTIDE SEQUENCE [LARGE SCALE GENOMIC DNA]</scope>
    <source>
        <strain evidence="2 3">OD-Hann</strain>
    </source>
</reference>
<accession>A0A0B1S9F2</accession>
<feature type="coiled-coil region" evidence="1">
    <location>
        <begin position="15"/>
        <end position="99"/>
    </location>
</feature>
<proteinExistence type="predicted"/>
<name>A0A0B1S9F2_OESDE</name>
<evidence type="ECO:0000256" key="1">
    <source>
        <dbReference type="SAM" id="Coils"/>
    </source>
</evidence>
<dbReference type="EMBL" id="KN588331">
    <property type="protein sequence ID" value="KHJ81554.1"/>
    <property type="molecule type" value="Genomic_DNA"/>
</dbReference>
<protein>
    <submittedName>
        <fullName evidence="2">Uncharacterized protein</fullName>
    </submittedName>
</protein>
<organism evidence="2 3">
    <name type="scientific">Oesophagostomum dentatum</name>
    <name type="common">Nodular worm</name>
    <dbReference type="NCBI Taxonomy" id="61180"/>
    <lineage>
        <taxon>Eukaryota</taxon>
        <taxon>Metazoa</taxon>
        <taxon>Ecdysozoa</taxon>
        <taxon>Nematoda</taxon>
        <taxon>Chromadorea</taxon>
        <taxon>Rhabditida</taxon>
        <taxon>Rhabditina</taxon>
        <taxon>Rhabditomorpha</taxon>
        <taxon>Strongyloidea</taxon>
        <taxon>Strongylidae</taxon>
        <taxon>Oesophagostomum</taxon>
    </lineage>
</organism>
<evidence type="ECO:0000313" key="2">
    <source>
        <dbReference type="EMBL" id="KHJ81554.1"/>
    </source>
</evidence>
<keyword evidence="3" id="KW-1185">Reference proteome</keyword>
<dbReference type="Proteomes" id="UP000053660">
    <property type="component" value="Unassembled WGS sequence"/>
</dbReference>
<evidence type="ECO:0000313" key="3">
    <source>
        <dbReference type="Proteomes" id="UP000053660"/>
    </source>
</evidence>